<keyword evidence="2" id="KW-0479">Metal-binding</keyword>
<dbReference type="SMART" id="SM00159">
    <property type="entry name" value="PTX"/>
    <property type="match status" value="1"/>
</dbReference>
<name>A0A8K0A1P1_BRALA</name>
<proteinExistence type="predicted"/>
<evidence type="ECO:0000256" key="5">
    <source>
        <dbReference type="ARBA" id="ARBA00023180"/>
    </source>
</evidence>
<dbReference type="AlphaFoldDB" id="A0A8K0A1P1"/>
<dbReference type="SUPFAM" id="SSF49899">
    <property type="entry name" value="Concanavalin A-like lectins/glucanases"/>
    <property type="match status" value="1"/>
</dbReference>
<dbReference type="EMBL" id="OV696690">
    <property type="protein sequence ID" value="CAH1266419.1"/>
    <property type="molecule type" value="Genomic_DNA"/>
</dbReference>
<reference evidence="10" key="1">
    <citation type="submission" date="2022-01" db="EMBL/GenBank/DDBJ databases">
        <authorList>
            <person name="Braso-Vives M."/>
        </authorList>
    </citation>
    <scope>NUCLEOTIDE SEQUENCE</scope>
</reference>
<dbReference type="PROSITE" id="PS51828">
    <property type="entry name" value="PTX_2"/>
    <property type="match status" value="1"/>
</dbReference>
<dbReference type="InterPro" id="IPR016187">
    <property type="entry name" value="CTDL_fold"/>
</dbReference>
<evidence type="ECO:0000313" key="10">
    <source>
        <dbReference type="EMBL" id="CAH1266419.1"/>
    </source>
</evidence>
<dbReference type="GO" id="GO:0046872">
    <property type="term" value="F:metal ion binding"/>
    <property type="evidence" value="ECO:0007669"/>
    <property type="project" value="UniProtKB-KW"/>
</dbReference>
<evidence type="ECO:0000256" key="2">
    <source>
        <dbReference type="ARBA" id="ARBA00022723"/>
    </source>
</evidence>
<feature type="signal peptide" evidence="7">
    <location>
        <begin position="1"/>
        <end position="27"/>
    </location>
</feature>
<keyword evidence="4" id="KW-1015">Disulfide bond</keyword>
<dbReference type="PROSITE" id="PS50041">
    <property type="entry name" value="C_TYPE_LECTIN_2"/>
    <property type="match status" value="1"/>
</dbReference>
<dbReference type="InterPro" id="IPR001759">
    <property type="entry name" value="PTX_dom"/>
</dbReference>
<evidence type="ECO:0000256" key="3">
    <source>
        <dbReference type="ARBA" id="ARBA00022837"/>
    </source>
</evidence>
<organism evidence="10 11">
    <name type="scientific">Branchiostoma lanceolatum</name>
    <name type="common">Common lancelet</name>
    <name type="synonym">Amphioxus lanceolatum</name>
    <dbReference type="NCBI Taxonomy" id="7740"/>
    <lineage>
        <taxon>Eukaryota</taxon>
        <taxon>Metazoa</taxon>
        <taxon>Chordata</taxon>
        <taxon>Cephalochordata</taxon>
        <taxon>Leptocardii</taxon>
        <taxon>Amphioxiformes</taxon>
        <taxon>Branchiostomatidae</taxon>
        <taxon>Branchiostoma</taxon>
    </lineage>
</organism>
<dbReference type="Proteomes" id="UP000838412">
    <property type="component" value="Chromosome 5"/>
</dbReference>
<protein>
    <submittedName>
        <fullName evidence="10">NPTX2 protein</fullName>
    </submittedName>
</protein>
<dbReference type="Pfam" id="PF00354">
    <property type="entry name" value="Pentaxin"/>
    <property type="match status" value="1"/>
</dbReference>
<evidence type="ECO:0000256" key="1">
    <source>
        <dbReference type="ARBA" id="ARBA00001913"/>
    </source>
</evidence>
<dbReference type="PROSITE" id="PS00615">
    <property type="entry name" value="C_TYPE_LECTIN_1"/>
    <property type="match status" value="1"/>
</dbReference>
<accession>A0A8K0A1P1</accession>
<evidence type="ECO:0000313" key="11">
    <source>
        <dbReference type="Proteomes" id="UP000838412"/>
    </source>
</evidence>
<keyword evidence="11" id="KW-1185">Reference proteome</keyword>
<dbReference type="PANTHER" id="PTHR19277">
    <property type="entry name" value="PENTRAXIN"/>
    <property type="match status" value="1"/>
</dbReference>
<dbReference type="SUPFAM" id="SSF56436">
    <property type="entry name" value="C-type lectin-like"/>
    <property type="match status" value="1"/>
</dbReference>
<dbReference type="Pfam" id="PF00059">
    <property type="entry name" value="Lectin_C"/>
    <property type="match status" value="1"/>
</dbReference>
<keyword evidence="7" id="KW-0732">Signal</keyword>
<dbReference type="InterPro" id="IPR051360">
    <property type="entry name" value="Neuronal_Pentraxin_Related"/>
</dbReference>
<evidence type="ECO:0000256" key="4">
    <source>
        <dbReference type="ARBA" id="ARBA00023157"/>
    </source>
</evidence>
<evidence type="ECO:0000259" key="8">
    <source>
        <dbReference type="PROSITE" id="PS50041"/>
    </source>
</evidence>
<comment type="cofactor">
    <cofactor evidence="1">
        <name>Ca(2+)</name>
        <dbReference type="ChEBI" id="CHEBI:29108"/>
    </cofactor>
</comment>
<dbReference type="PRINTS" id="PR00895">
    <property type="entry name" value="PENTAXIN"/>
</dbReference>
<keyword evidence="3" id="KW-0106">Calcium</keyword>
<dbReference type="InterPro" id="IPR001304">
    <property type="entry name" value="C-type_lectin-like"/>
</dbReference>
<dbReference type="InterPro" id="IPR018378">
    <property type="entry name" value="C-type_lectin_CS"/>
</dbReference>
<dbReference type="CDD" id="cd00037">
    <property type="entry name" value="CLECT"/>
    <property type="match status" value="1"/>
</dbReference>
<dbReference type="InterPro" id="IPR016186">
    <property type="entry name" value="C-type_lectin-like/link_sf"/>
</dbReference>
<evidence type="ECO:0000256" key="6">
    <source>
        <dbReference type="PROSITE-ProRule" id="PRU01172"/>
    </source>
</evidence>
<feature type="domain" description="C-type lectin" evidence="8">
    <location>
        <begin position="307"/>
        <end position="432"/>
    </location>
</feature>
<dbReference type="OrthoDB" id="547680at2759"/>
<dbReference type="Gene3D" id="2.60.120.200">
    <property type="match status" value="1"/>
</dbReference>
<dbReference type="InterPro" id="IPR013320">
    <property type="entry name" value="ConA-like_dom_sf"/>
</dbReference>
<sequence length="436" mass="48878">MMLSLRLKYGFLVVMTLSMCWQDGAKALTKERLNHIARRIIQIHEKVNRTSLSVVNTSLSLQYMANTGFPQIPTVTHVQNIITTQQPPLRALKFPSPRSVQNYVQLRPGMVSGLTALTVCLNIRTDSMSSGTLFSYATAQSWHGNGVLLYGSNNQMSFMVTIHGQDSPWLDLRVLDGEWHIVCLTWENSGLMRIFTDGQRMAEHYGLAAGHVVNPGGVCIVGQDQDWLGGGFDLGEGYEGDISNLNMWNYVLSEDEMADAKSCRLYGNVIDWRDVEMSLRGAVTESNIECADRYMVDDGCPVGYRPLVGTCIRLIFDGTSHDIAHQACLSDGAILAMPKTQEFDLALRDLVKNDGGNNQYWIGLWEGTGNTDWQWMDGSPLQTYDYQGWNPGEPSNVFSFLFDMCVNYWSGPTGYPMWDDSDCWYSHGYICQTDPV</sequence>
<gene>
    <name evidence="10" type="primary">NPTX2</name>
    <name evidence="10" type="ORF">BLAG_LOCUS20018</name>
</gene>
<comment type="caution">
    <text evidence="6">Lacks conserved residue(s) required for the propagation of feature annotation.</text>
</comment>
<feature type="chain" id="PRO_5035480284" evidence="7">
    <location>
        <begin position="28"/>
        <end position="436"/>
    </location>
</feature>
<dbReference type="PANTHER" id="PTHR19277:SF161">
    <property type="entry name" value="LAMININ G DOMAIN-CONTAINING PROTEIN"/>
    <property type="match status" value="1"/>
</dbReference>
<dbReference type="Gene3D" id="3.10.100.10">
    <property type="entry name" value="Mannose-Binding Protein A, subunit A"/>
    <property type="match status" value="1"/>
</dbReference>
<feature type="domain" description="Pentraxin (PTX)" evidence="9">
    <location>
        <begin position="88"/>
        <end position="290"/>
    </location>
</feature>
<evidence type="ECO:0000256" key="7">
    <source>
        <dbReference type="SAM" id="SignalP"/>
    </source>
</evidence>
<keyword evidence="5" id="KW-0325">Glycoprotein</keyword>
<dbReference type="SMART" id="SM00034">
    <property type="entry name" value="CLECT"/>
    <property type="match status" value="1"/>
</dbReference>
<evidence type="ECO:0000259" key="9">
    <source>
        <dbReference type="PROSITE" id="PS51828"/>
    </source>
</evidence>